<proteinExistence type="predicted"/>
<evidence type="ECO:0000259" key="1">
    <source>
        <dbReference type="SMART" id="SM00849"/>
    </source>
</evidence>
<gene>
    <name evidence="2" type="ORF">BCR35DRAFT_348279</name>
</gene>
<dbReference type="InterPro" id="IPR036866">
    <property type="entry name" value="RibonucZ/Hydroxyglut_hydro"/>
</dbReference>
<dbReference type="STRING" id="106004.A0A1Y2D8I8"/>
<dbReference type="Gene3D" id="3.60.15.10">
    <property type="entry name" value="Ribonuclease Z/Hydroxyacylglutathione hydrolase-like"/>
    <property type="match status" value="1"/>
</dbReference>
<evidence type="ECO:0000313" key="2">
    <source>
        <dbReference type="EMBL" id="ORY55537.1"/>
    </source>
</evidence>
<keyword evidence="3" id="KW-1185">Reference proteome</keyword>
<dbReference type="EMBL" id="MCGR01000090">
    <property type="protein sequence ID" value="ORY55537.1"/>
    <property type="molecule type" value="Genomic_DNA"/>
</dbReference>
<dbReference type="InterPro" id="IPR001279">
    <property type="entry name" value="Metallo-B-lactamas"/>
</dbReference>
<dbReference type="PANTHER" id="PTHR42663">
    <property type="entry name" value="HYDROLASE C777.06C-RELATED-RELATED"/>
    <property type="match status" value="1"/>
</dbReference>
<dbReference type="InParanoid" id="A0A1Y2D8I8"/>
<name>A0A1Y2D8I8_9BASI</name>
<dbReference type="CDD" id="cd16279">
    <property type="entry name" value="metallo-hydrolase-like_MBL-fold"/>
    <property type="match status" value="1"/>
</dbReference>
<dbReference type="FunCoup" id="A0A1Y2D8I8">
    <property type="interactions" value="2"/>
</dbReference>
<organism evidence="2 3">
    <name type="scientific">Leucosporidium creatinivorum</name>
    <dbReference type="NCBI Taxonomy" id="106004"/>
    <lineage>
        <taxon>Eukaryota</taxon>
        <taxon>Fungi</taxon>
        <taxon>Dikarya</taxon>
        <taxon>Basidiomycota</taxon>
        <taxon>Pucciniomycotina</taxon>
        <taxon>Microbotryomycetes</taxon>
        <taxon>Leucosporidiales</taxon>
        <taxon>Leucosporidium</taxon>
    </lineage>
</organism>
<dbReference type="AlphaFoldDB" id="A0A1Y2D8I8"/>
<dbReference type="PANTHER" id="PTHR42663:SF6">
    <property type="entry name" value="HYDROLASE C777.06C-RELATED"/>
    <property type="match status" value="1"/>
</dbReference>
<reference evidence="2 3" key="1">
    <citation type="submission" date="2016-07" db="EMBL/GenBank/DDBJ databases">
        <title>Pervasive Adenine N6-methylation of Active Genes in Fungi.</title>
        <authorList>
            <consortium name="DOE Joint Genome Institute"/>
            <person name="Mondo S.J."/>
            <person name="Dannebaum R.O."/>
            <person name="Kuo R.C."/>
            <person name="Labutti K."/>
            <person name="Haridas S."/>
            <person name="Kuo A."/>
            <person name="Salamov A."/>
            <person name="Ahrendt S.R."/>
            <person name="Lipzen A."/>
            <person name="Sullivan W."/>
            <person name="Andreopoulos W.B."/>
            <person name="Clum A."/>
            <person name="Lindquist E."/>
            <person name="Daum C."/>
            <person name="Ramamoorthy G.K."/>
            <person name="Gryganskyi A."/>
            <person name="Culley D."/>
            <person name="Magnuson J.K."/>
            <person name="James T.Y."/>
            <person name="O'Malley M.A."/>
            <person name="Stajich J.E."/>
            <person name="Spatafora J.W."/>
            <person name="Visel A."/>
            <person name="Grigoriev I.V."/>
        </authorList>
    </citation>
    <scope>NUCLEOTIDE SEQUENCE [LARGE SCALE GENOMIC DNA]</scope>
    <source>
        <strain evidence="2 3">62-1032</strain>
    </source>
</reference>
<dbReference type="OrthoDB" id="341300at2759"/>
<evidence type="ECO:0000313" key="3">
    <source>
        <dbReference type="Proteomes" id="UP000193467"/>
    </source>
</evidence>
<comment type="caution">
    <text evidence="2">The sequence shown here is derived from an EMBL/GenBank/DDBJ whole genome shotgun (WGS) entry which is preliminary data.</text>
</comment>
<protein>
    <submittedName>
        <fullName evidence="2">Beta-lactamase-like protein</fullName>
    </submittedName>
</protein>
<feature type="domain" description="Metallo-beta-lactamase" evidence="1">
    <location>
        <begin position="61"/>
        <end position="261"/>
    </location>
</feature>
<dbReference type="SUPFAM" id="SSF56281">
    <property type="entry name" value="Metallo-hydrolase/oxidoreductase"/>
    <property type="match status" value="1"/>
</dbReference>
<sequence length="417" mass="46282">MDLLSHSQDTAALDKPLRLVVLGSGGSAAVPDIACVTNPRGLGCACCMAAMTKEGKHNVRGNTGALLIVPQQDGSERNILIDCGKTFREQALRIFPKKRLRRIDACILTHHHADAIDGLDDLRSWTYQAAVEKSIPIYCTRTTYQNVAEGFPYMISKKAASGSGAVPSFQWHVFDETEPLWIAGIRITPLPVHHGVYFTSPPSPLISMGFLINSTLMYCSDVSFIPESTWATIAREVTLPSSTGTYSTSYPPLPRLCALIIDSSSLRLSKSHFGLPQALGTARRLGALKTYLTDLPHMTSHECWLHFCEDYGKGREPDKEVPWSSGGGGRRKEVWRKWEEGEQQGPYAHVYGEFDPVDEDFEVFTEKALEAIEEWDGGVLAGRRPWVRPLADGLTISWTEGESVDISEERVWDDLYH</sequence>
<dbReference type="Pfam" id="PF12706">
    <property type="entry name" value="Lactamase_B_2"/>
    <property type="match status" value="1"/>
</dbReference>
<accession>A0A1Y2D8I8</accession>
<dbReference type="SMART" id="SM00849">
    <property type="entry name" value="Lactamase_B"/>
    <property type="match status" value="1"/>
</dbReference>
<dbReference type="Proteomes" id="UP000193467">
    <property type="component" value="Unassembled WGS sequence"/>
</dbReference>